<dbReference type="EMBL" id="JH712072">
    <property type="protein sequence ID" value="EFO24116.2"/>
    <property type="molecule type" value="Genomic_DNA"/>
</dbReference>
<dbReference type="PROSITE" id="PS00598">
    <property type="entry name" value="CHROMO_1"/>
    <property type="match status" value="1"/>
</dbReference>
<dbReference type="InParanoid" id="A0A1S0U2A3"/>
<dbReference type="InterPro" id="IPR017984">
    <property type="entry name" value="Chromo_dom_subgr"/>
</dbReference>
<dbReference type="CDD" id="cd00024">
    <property type="entry name" value="CD_CSD"/>
    <property type="match status" value="1"/>
</dbReference>
<evidence type="ECO:0000256" key="1">
    <source>
        <dbReference type="ARBA" id="ARBA00004123"/>
    </source>
</evidence>
<dbReference type="OMA" id="SHQDERN"/>
<dbReference type="KEGG" id="loa:LOAG_04364"/>
<proteinExistence type="predicted"/>
<comment type="subcellular location">
    <subcellularLocation>
        <location evidence="1">Nucleus</location>
    </subcellularLocation>
</comment>
<dbReference type="InterPro" id="IPR016197">
    <property type="entry name" value="Chromo-like_dom_sf"/>
</dbReference>
<feature type="region of interest" description="Disordered" evidence="3">
    <location>
        <begin position="63"/>
        <end position="90"/>
    </location>
</feature>
<dbReference type="PROSITE" id="PS50013">
    <property type="entry name" value="CHROMO_2"/>
    <property type="match status" value="1"/>
</dbReference>
<feature type="region of interest" description="Disordered" evidence="3">
    <location>
        <begin position="145"/>
        <end position="188"/>
    </location>
</feature>
<dbReference type="CTD" id="9941772"/>
<protein>
    <recommendedName>
        <fullName evidence="4">Chromo domain-containing protein</fullName>
    </recommendedName>
</protein>
<dbReference type="SUPFAM" id="SSF54160">
    <property type="entry name" value="Chromo domain-like"/>
    <property type="match status" value="1"/>
</dbReference>
<dbReference type="InterPro" id="IPR051219">
    <property type="entry name" value="Heterochromatin_chromo-domain"/>
</dbReference>
<dbReference type="AlphaFoldDB" id="A0A1S0U2A3"/>
<gene>
    <name evidence="5" type="ORF">LOAG_04364</name>
</gene>
<evidence type="ECO:0000259" key="4">
    <source>
        <dbReference type="PROSITE" id="PS50013"/>
    </source>
</evidence>
<dbReference type="InterPro" id="IPR023779">
    <property type="entry name" value="Chromodomain_CS"/>
</dbReference>
<feature type="compositionally biased region" description="Acidic residues" evidence="3">
    <location>
        <begin position="81"/>
        <end position="90"/>
    </location>
</feature>
<feature type="domain" description="Chromo" evidence="4">
    <location>
        <begin position="92"/>
        <end position="151"/>
    </location>
</feature>
<dbReference type="Pfam" id="PF00385">
    <property type="entry name" value="Chromo"/>
    <property type="match status" value="1"/>
</dbReference>
<dbReference type="SMART" id="SM00298">
    <property type="entry name" value="CHROMO"/>
    <property type="match status" value="1"/>
</dbReference>
<evidence type="ECO:0000256" key="3">
    <source>
        <dbReference type="SAM" id="MobiDB-lite"/>
    </source>
</evidence>
<name>A0A1S0U2A3_LOALO</name>
<accession>A0A1S0U2A3</accession>
<dbReference type="PRINTS" id="PR00504">
    <property type="entry name" value="CHROMODOMAIN"/>
</dbReference>
<sequence>MIANLYYDVKIARSQDAELCNSIHLHKFAYIKIKLAQFVFDQIGDQMMNIDSIKITDAVEEDLETNETNKNESKNENGEKDSDEDELDDDEFEVDRILNVAAMDGEVKYQVRWKGYGSDEDSWEPEWNLETARLILDKYIASHQDERNKLRRSSSSEYSETAKTMNIRDRRNDSDSGEDYEVFKKRKR</sequence>
<dbReference type="OrthoDB" id="1918685at2759"/>
<keyword evidence="2" id="KW-0539">Nucleus</keyword>
<dbReference type="InterPro" id="IPR023780">
    <property type="entry name" value="Chromo_domain"/>
</dbReference>
<evidence type="ECO:0000313" key="5">
    <source>
        <dbReference type="EMBL" id="EFO24116.2"/>
    </source>
</evidence>
<dbReference type="InterPro" id="IPR000953">
    <property type="entry name" value="Chromo/chromo_shadow_dom"/>
</dbReference>
<evidence type="ECO:0000256" key="2">
    <source>
        <dbReference type="ARBA" id="ARBA00023242"/>
    </source>
</evidence>
<feature type="compositionally biased region" description="Polar residues" evidence="3">
    <location>
        <begin position="153"/>
        <end position="164"/>
    </location>
</feature>
<reference evidence="5" key="1">
    <citation type="submission" date="2012-04" db="EMBL/GenBank/DDBJ databases">
        <title>The Genome Sequence of Loa loa.</title>
        <authorList>
            <consortium name="The Broad Institute Genome Sequencing Platform"/>
            <consortium name="Broad Institute Genome Sequencing Center for Infectious Disease"/>
            <person name="Nutman T.B."/>
            <person name="Fink D.L."/>
            <person name="Russ C."/>
            <person name="Young S."/>
            <person name="Zeng Q."/>
            <person name="Gargeya S."/>
            <person name="Alvarado L."/>
            <person name="Berlin A."/>
            <person name="Chapman S.B."/>
            <person name="Chen Z."/>
            <person name="Freedman E."/>
            <person name="Gellesch M."/>
            <person name="Goldberg J."/>
            <person name="Griggs A."/>
            <person name="Gujja S."/>
            <person name="Heilman E.R."/>
            <person name="Heiman D."/>
            <person name="Howarth C."/>
            <person name="Mehta T."/>
            <person name="Neiman D."/>
            <person name="Pearson M."/>
            <person name="Roberts A."/>
            <person name="Saif S."/>
            <person name="Shea T."/>
            <person name="Shenoy N."/>
            <person name="Sisk P."/>
            <person name="Stolte C."/>
            <person name="Sykes S."/>
            <person name="White J."/>
            <person name="Yandava C."/>
            <person name="Haas B."/>
            <person name="Henn M.R."/>
            <person name="Nusbaum C."/>
            <person name="Birren B."/>
        </authorList>
    </citation>
    <scope>NUCLEOTIDE SEQUENCE [LARGE SCALE GENOMIC DNA]</scope>
</reference>
<dbReference type="RefSeq" id="XP_003139949.2">
    <property type="nucleotide sequence ID" value="XM_003139901.2"/>
</dbReference>
<organism evidence="5">
    <name type="scientific">Loa loa</name>
    <name type="common">Eye worm</name>
    <name type="synonym">Filaria loa</name>
    <dbReference type="NCBI Taxonomy" id="7209"/>
    <lineage>
        <taxon>Eukaryota</taxon>
        <taxon>Metazoa</taxon>
        <taxon>Ecdysozoa</taxon>
        <taxon>Nematoda</taxon>
        <taxon>Chromadorea</taxon>
        <taxon>Rhabditida</taxon>
        <taxon>Spirurina</taxon>
        <taxon>Spiruromorpha</taxon>
        <taxon>Filarioidea</taxon>
        <taxon>Onchocercidae</taxon>
        <taxon>Loa</taxon>
    </lineage>
</organism>
<dbReference type="Gene3D" id="2.40.50.40">
    <property type="match status" value="1"/>
</dbReference>
<dbReference type="GeneID" id="9941772"/>
<feature type="compositionally biased region" description="Basic and acidic residues" evidence="3">
    <location>
        <begin position="67"/>
        <end position="80"/>
    </location>
</feature>
<dbReference type="GO" id="GO:0005634">
    <property type="term" value="C:nucleus"/>
    <property type="evidence" value="ECO:0007669"/>
    <property type="project" value="UniProtKB-SubCell"/>
</dbReference>
<dbReference type="PANTHER" id="PTHR22812">
    <property type="entry name" value="CHROMOBOX PROTEIN"/>
    <property type="match status" value="1"/>
</dbReference>